<dbReference type="FunFam" id="3.40.50.720:FF:000021">
    <property type="entry name" value="D-3-phosphoglycerate dehydrogenase"/>
    <property type="match status" value="1"/>
</dbReference>
<comment type="subunit">
    <text evidence="2">Homotetramer.</text>
</comment>
<dbReference type="SUPFAM" id="SSF51735">
    <property type="entry name" value="NAD(P)-binding Rossmann-fold domains"/>
    <property type="match status" value="1"/>
</dbReference>
<dbReference type="SUPFAM" id="SSF52283">
    <property type="entry name" value="Formate/glycerate dehydrogenase catalytic domain-like"/>
    <property type="match status" value="1"/>
</dbReference>
<dbReference type="PROSITE" id="PS00670">
    <property type="entry name" value="D_2_HYDROXYACID_DH_2"/>
    <property type="match status" value="1"/>
</dbReference>
<evidence type="ECO:0000256" key="3">
    <source>
        <dbReference type="ARBA" id="ARBA00021582"/>
    </source>
</evidence>
<dbReference type="GO" id="GO:0051287">
    <property type="term" value="F:NAD binding"/>
    <property type="evidence" value="ECO:0007669"/>
    <property type="project" value="InterPro"/>
</dbReference>
<keyword evidence="5" id="KW-0007">Acetylation</keyword>
<feature type="region of interest" description="Disordered" evidence="8">
    <location>
        <begin position="1304"/>
        <end position="1367"/>
    </location>
</feature>
<evidence type="ECO:0000256" key="4">
    <source>
        <dbReference type="ARBA" id="ARBA00022553"/>
    </source>
</evidence>
<dbReference type="InterPro" id="IPR006139">
    <property type="entry name" value="D-isomer_2_OHA_DH_cat_dom"/>
</dbReference>
<feature type="region of interest" description="Disordered" evidence="8">
    <location>
        <begin position="2106"/>
        <end position="2127"/>
    </location>
</feature>
<feature type="region of interest" description="Disordered" evidence="8">
    <location>
        <begin position="1984"/>
        <end position="2030"/>
    </location>
</feature>
<feature type="region of interest" description="Disordered" evidence="8">
    <location>
        <begin position="1135"/>
        <end position="1162"/>
    </location>
</feature>
<protein>
    <recommendedName>
        <fullName evidence="3">D-3-phosphoglycerate dehydrogenase</fullName>
    </recommendedName>
</protein>
<dbReference type="PROSITE" id="PS00065">
    <property type="entry name" value="D_2_HYDROXYACID_DH_1"/>
    <property type="match status" value="1"/>
</dbReference>
<evidence type="ECO:0000256" key="2">
    <source>
        <dbReference type="ARBA" id="ARBA00011881"/>
    </source>
</evidence>
<dbReference type="InterPro" id="IPR029752">
    <property type="entry name" value="D-isomer_DH_CS1"/>
</dbReference>
<keyword evidence="4" id="KW-0597">Phosphoprotein</keyword>
<evidence type="ECO:0000256" key="8">
    <source>
        <dbReference type="SAM" id="MobiDB-lite"/>
    </source>
</evidence>
<dbReference type="CDD" id="cd12173">
    <property type="entry name" value="PGDH_4"/>
    <property type="match status" value="1"/>
</dbReference>
<dbReference type="PANTHER" id="PTHR42938">
    <property type="entry name" value="FORMATE DEHYDROGENASE 1"/>
    <property type="match status" value="1"/>
</dbReference>
<accession>A0A1I8IMH5</accession>
<keyword evidence="6" id="KW-0560">Oxidoreductase</keyword>
<dbReference type="Gene3D" id="3.40.50.720">
    <property type="entry name" value="NAD(P)-binding Rossmann-like Domain"/>
    <property type="match status" value="2"/>
</dbReference>
<evidence type="ECO:0000313" key="11">
    <source>
        <dbReference type="Proteomes" id="UP000095280"/>
    </source>
</evidence>
<evidence type="ECO:0000256" key="5">
    <source>
        <dbReference type="ARBA" id="ARBA00022990"/>
    </source>
</evidence>
<feature type="compositionally biased region" description="Basic and acidic residues" evidence="8">
    <location>
        <begin position="22"/>
        <end position="37"/>
    </location>
</feature>
<organism evidence="11 12">
    <name type="scientific">Macrostomum lignano</name>
    <dbReference type="NCBI Taxonomy" id="282301"/>
    <lineage>
        <taxon>Eukaryota</taxon>
        <taxon>Metazoa</taxon>
        <taxon>Spiralia</taxon>
        <taxon>Lophotrochozoa</taxon>
        <taxon>Platyhelminthes</taxon>
        <taxon>Rhabditophora</taxon>
        <taxon>Macrostomorpha</taxon>
        <taxon>Macrostomida</taxon>
        <taxon>Macrostomidae</taxon>
        <taxon>Macrostomum</taxon>
    </lineage>
</organism>
<keyword evidence="11" id="KW-1185">Reference proteome</keyword>
<feature type="compositionally biased region" description="Basic and acidic residues" evidence="8">
    <location>
        <begin position="1310"/>
        <end position="1330"/>
    </location>
</feature>
<proteinExistence type="inferred from homology"/>
<dbReference type="InterPro" id="IPR036291">
    <property type="entry name" value="NAD(P)-bd_dom_sf"/>
</dbReference>
<evidence type="ECO:0000259" key="9">
    <source>
        <dbReference type="Pfam" id="PF00389"/>
    </source>
</evidence>
<feature type="domain" description="D-isomer specific 2-hydroxyacid dehydrogenase NAD-binding" evidence="10">
    <location>
        <begin position="693"/>
        <end position="866"/>
    </location>
</feature>
<evidence type="ECO:0000313" key="12">
    <source>
        <dbReference type="WBParaSite" id="maker-uti_cns_0014462-snap-gene-0.2-mRNA-1"/>
    </source>
</evidence>
<reference evidence="12" key="1">
    <citation type="submission" date="2016-11" db="UniProtKB">
        <authorList>
            <consortium name="WormBaseParasite"/>
        </authorList>
    </citation>
    <scope>IDENTIFICATION</scope>
</reference>
<dbReference type="PANTHER" id="PTHR42938:SF22">
    <property type="entry name" value="D-3-PHOSPHOGLYCERATE DEHYDROGENASE"/>
    <property type="match status" value="1"/>
</dbReference>
<name>A0A1I8IMH5_9PLAT</name>
<evidence type="ECO:0000259" key="10">
    <source>
        <dbReference type="Pfam" id="PF02826"/>
    </source>
</evidence>
<evidence type="ECO:0000256" key="6">
    <source>
        <dbReference type="ARBA" id="ARBA00023002"/>
    </source>
</evidence>
<comment type="similarity">
    <text evidence="1">Belongs to the D-isomer specific 2-hydroxyacid dehydrogenase family.</text>
</comment>
<feature type="region of interest" description="Disordered" evidence="8">
    <location>
        <begin position="1600"/>
        <end position="1641"/>
    </location>
</feature>
<feature type="domain" description="D-isomer specific 2-hydroxyacid dehydrogenase catalytic" evidence="9">
    <location>
        <begin position="588"/>
        <end position="898"/>
    </location>
</feature>
<dbReference type="Proteomes" id="UP000095280">
    <property type="component" value="Unplaced"/>
</dbReference>
<feature type="compositionally biased region" description="Basic and acidic residues" evidence="8">
    <location>
        <begin position="2010"/>
        <end position="2020"/>
    </location>
</feature>
<keyword evidence="7" id="KW-0520">NAD</keyword>
<dbReference type="GO" id="GO:0004617">
    <property type="term" value="F:phosphoglycerate dehydrogenase activity"/>
    <property type="evidence" value="ECO:0007669"/>
    <property type="project" value="TreeGrafter"/>
</dbReference>
<dbReference type="Pfam" id="PF02826">
    <property type="entry name" value="2-Hacid_dh_C"/>
    <property type="match status" value="1"/>
</dbReference>
<feature type="compositionally biased region" description="Gly residues" evidence="8">
    <location>
        <begin position="1603"/>
        <end position="1618"/>
    </location>
</feature>
<dbReference type="WBParaSite" id="maker-uti_cns_0014462-snap-gene-0.2-mRNA-1">
    <property type="protein sequence ID" value="maker-uti_cns_0014462-snap-gene-0.2-mRNA-1"/>
    <property type="gene ID" value="maker-uti_cns_0014462-snap-gene-0.2"/>
</dbReference>
<dbReference type="InterPro" id="IPR006140">
    <property type="entry name" value="D-isomer_DH_NAD-bd"/>
</dbReference>
<sequence length="2573" mass="272767">PSQAALSHCSRRRLRLTSGEVRAGRGEHPAAAHDGQHGSRVVGEVAAEDAHRVAPGEPELGQAAAGGYRGGPQVGVADPAPAGRAHHRGPVGEAVAGLQQVGGIADLSGILHIRQVGAEHRGCEGPAAAPQQQVTDAKQFGLHILPVSGTGRLASLLRAPCGHNSVHYPWPCWCTFAAVRLYAQANKQFLQACSQASMASPLGRRPGRSRSASACWTRWRSSSALAARSTLSMAASACCATCLLAACRRCWPDVLNGVGRPSAEGGRDVLAKDVAKFGSAVIESVQAESHRPVADQPQSLRNRSHRRAEWFSVADFGCYAERPAIQCFLGARNTISTRAAGSTTGISIGGGGGDGGGGGCGFAELPASLELPPEALRPPLPLRPGLGAGIVRALCRESGKRQRLLGSFQSVRQPSAELPTHRAYAEVARSDEGRILKVILYCAIRARKIRRKFHLPKTESSVQTVLFRKRPKKKNKVRNLFTMNSAAPDAAAESQLWNFHLRIGCAATRAVRDRGVSPPALPDTPRNPKPKKVELRAAVYGGPAKRGGAAALSRINRTPLSEFFLSQKSARHPRTMSESAVQFPLRRVLLSDDVDPRCVAILADAGIDAQLKVGLAPDALIAELTSGGYEGLVVRSATKVNRQVLEAATALRVVGRAGTGVDNIDLNAASERGVLVLNAPGGNTVSAAEHACTLLLGLTRRVHLADASMRAGRWDRKKFLGTELHGKTLAVVGLGRIGREVANRMRAFGMRTIGYDPMVTPEQAKEFGVEWMELDKLWPEADAVTLHVPLLPHTENLVNARVLASCRRGVFIINAARGGLVQEADLLAALESGQCGGAGLDVFAVEPPQDARLLQHERVLTTPHLGASTIEAQSRVAVEIAEQFVRLARGEGVHGAVNGEGLAANPETAAWQLLAPGSSRSRRWPRRTERRPPAPAAPRPAALARLARPLQAAAAAGALATRGESRGLVGAVAAANKQGIDVDFEVAEAEVVKKGAAAPTTLEIDCPDRRPGWSVGGVGSGPALTRCCGRELSQPLVLDGTVALLQAGAAQLPPVQRLLAAARSADGSCVVCRLDGPAAVEGSQLCHGNAGRAPAAAVVASPDSPAAAGPQGDCRPGAFADDVFVVDDLLLVQRTAPPDGDGEVGRERQQGHRGQHQPGRGLPVQLEEQPVERVVLVEDVRVHRVVESGLRSADMGRNHRIGNHQLSQSEIINSASRKSSTQPVGNHQLSQWEIINSASGKSSTQPVGNHQLSQSEIIDSASRKSSTQPVGNHQLSQWEIINSASGKSSTQPVGNHQLSQWEVTRTHQQRVAEHGQQEAEHNDGVEEPGAHDQLGVDDNEETLDHQGAQRAQAEAGDARPADVVVEPEDGRVAVEADAAVPEGGEHPGEEAAPGQRLHSLADRVQAGLAVQAGAGQVLLEHAVHQDGHGRQEGVVRGQKERVVQTDEVEAVVQGVEKLRQGEGHILVEEVLHQHAEPVVEQVAVEQQQLAEVAEPAVVRIKRGRSALLAVEPDTHVSLLDHADVVGAIADGAGDQRPPAGVIGGEFDGGHGARLLERRAAAAENGRALVSQPQEAPTEVTVVVPVRQHLQRVALDHNAVVGNAGPGARGGRLGDGQGGVHRLPGAAADNAKAAHSESHVTGSQADVLGSFHLGQGSHLVTREDPDPDAGPPEVADALRHAGLQLVLHSRAAQQLQVFLDRVRGLRQLGLPIGEAGRGRLQLRSDLVGVHLRQPLPAHDQHAEALRAEVGDVLDGDFRAAADASGQHGGVGALSDEPEDAHGVGDHNRHPPASRLRPPTPTVSWLPVLPRKVTPSFRQPSSSAFSSAGVVNQAAAVARPLGPGRVAEGQVGEELLLRRPQLLLAVVAGQQGAALQRVLHAVDGAAAEGHDVLREGASLVAEQVVNDAELLNDFGRVGLRPVARVVVRHPVEHLEVVIDEHGAEELLHLDGDQHGDGDDVVHDNERVQRLLEVRALELLAGQEPGLADGVGAGNEQVARHQHAGEQQQQADQHQHEAVESGVHHRSLGPRPPGVKANLRLRAGVQRQAVGEVGVAEHRAAQQDIAGIHSEHSSPAFRSDLVASTAQKVFKLVSPSRLAVVTRHSPECCELDSSSRSHGKHSLRNTFTRSPTRSCSELTSWLSPSRTTQTRVAQQVLVALLHHGDQDDEGQGQDGGHLADGRVSGQLDDAGHQEIKVGQPADLLQQVQRQESDDVVARGGHGVVGVLLRLADAWLAVRTGQLEVEVVDVHRAELRARRLAQQLWLNQLPQVPLSIILAHQFRSASYWPTSSAQHHIGPSVPLSIILAHQFRSASYWPSSSSAQHHIGPPVPLSIILAPVPLSIILAHQFRSASYWPTSSAQHHIGPPVPLSIILPISSAQHHIAPPVPLSIILPISSAQHHIAHQFRSASYWPTSSAQHHIAHQFRSASYCPSVPLSIILAHQFRSASYCPSSSAQHHNFRSASLHQFRSASYCPPVPLSIILPTSSAQHHNCPISSAQHHNCPPVPLSIIIAPSVPLSITLKQENQRQSFCWHRGRMRTVRSRGGRLLAIAAIGARSCGGGGGGGGGGRALQTIR</sequence>
<feature type="region of interest" description="Disordered" evidence="8">
    <location>
        <begin position="1760"/>
        <end position="1801"/>
    </location>
</feature>
<dbReference type="InterPro" id="IPR029753">
    <property type="entry name" value="D-isomer_DH_CS"/>
</dbReference>
<feature type="region of interest" description="Disordered" evidence="8">
    <location>
        <begin position="915"/>
        <end position="940"/>
    </location>
</feature>
<evidence type="ECO:0000256" key="1">
    <source>
        <dbReference type="ARBA" id="ARBA00005854"/>
    </source>
</evidence>
<dbReference type="Pfam" id="PF00389">
    <property type="entry name" value="2-Hacid_dh"/>
    <property type="match status" value="1"/>
</dbReference>
<evidence type="ECO:0000256" key="7">
    <source>
        <dbReference type="ARBA" id="ARBA00023027"/>
    </source>
</evidence>
<feature type="region of interest" description="Disordered" evidence="8">
    <location>
        <begin position="17"/>
        <end position="39"/>
    </location>
</feature>
<feature type="compositionally biased region" description="Basic and acidic residues" evidence="8">
    <location>
        <begin position="1778"/>
        <end position="1787"/>
    </location>
</feature>